<dbReference type="GO" id="GO:0016874">
    <property type="term" value="F:ligase activity"/>
    <property type="evidence" value="ECO:0007669"/>
    <property type="project" value="UniProtKB-UniRule"/>
</dbReference>
<evidence type="ECO:0000313" key="6">
    <source>
        <dbReference type="Proteomes" id="UP000267430"/>
    </source>
</evidence>
<dbReference type="NCBIfam" id="TIGR03998">
    <property type="entry name" value="thiol_BshC"/>
    <property type="match status" value="1"/>
</dbReference>
<evidence type="ECO:0000256" key="2">
    <source>
        <dbReference type="HAMAP-Rule" id="MF_01867"/>
    </source>
</evidence>
<comment type="caution">
    <text evidence="5">The sequence shown here is derived from an EMBL/GenBank/DDBJ whole genome shotgun (WGS) entry which is preliminary data.</text>
</comment>
<evidence type="ECO:0000259" key="4">
    <source>
        <dbReference type="Pfam" id="PF24850"/>
    </source>
</evidence>
<name>A0A433HPS1_9BACI</name>
<comment type="function">
    <text evidence="2">Involved in bacillithiol (BSH) biosynthesis. May catalyze the last step of the pathway, the addition of cysteine to glucosamine malate (GlcN-Mal) to generate BSH.</text>
</comment>
<dbReference type="InterPro" id="IPR055398">
    <property type="entry name" value="Rossmann-like_BshC"/>
</dbReference>
<dbReference type="InterPro" id="IPR055399">
    <property type="entry name" value="CC_BshC"/>
</dbReference>
<keyword evidence="6" id="KW-1185">Reference proteome</keyword>
<dbReference type="Pfam" id="PF10079">
    <property type="entry name" value="Rossmann-like_BshC"/>
    <property type="match status" value="1"/>
</dbReference>
<dbReference type="Pfam" id="PF24850">
    <property type="entry name" value="CC_BshC"/>
    <property type="match status" value="1"/>
</dbReference>
<dbReference type="RefSeq" id="WP_126864368.1">
    <property type="nucleotide sequence ID" value="NZ_JAUSTX010000001.1"/>
</dbReference>
<dbReference type="OrthoDB" id="9765151at2"/>
<evidence type="ECO:0000313" key="5">
    <source>
        <dbReference type="EMBL" id="RUQ30346.1"/>
    </source>
</evidence>
<protein>
    <recommendedName>
        <fullName evidence="2">Putative cysteine ligase BshC</fullName>
        <ecNumber evidence="2">6.-.-.-</ecNumber>
    </recommendedName>
</protein>
<evidence type="ECO:0000259" key="3">
    <source>
        <dbReference type="Pfam" id="PF10079"/>
    </source>
</evidence>
<proteinExistence type="inferred from homology"/>
<accession>A0A433HPS1</accession>
<feature type="domain" description="Bacillithiol biosynthesis BshC C-terminal coiled-coil" evidence="4">
    <location>
        <begin position="383"/>
        <end position="540"/>
    </location>
</feature>
<dbReference type="AlphaFoldDB" id="A0A433HPS1"/>
<dbReference type="EMBL" id="RYZZ01000007">
    <property type="protein sequence ID" value="RUQ30346.1"/>
    <property type="molecule type" value="Genomic_DNA"/>
</dbReference>
<organism evidence="5 6">
    <name type="scientific">Peribacillus cavernae</name>
    <dbReference type="NCBI Taxonomy" id="1674310"/>
    <lineage>
        <taxon>Bacteria</taxon>
        <taxon>Bacillati</taxon>
        <taxon>Bacillota</taxon>
        <taxon>Bacilli</taxon>
        <taxon>Bacillales</taxon>
        <taxon>Bacillaceae</taxon>
        <taxon>Peribacillus</taxon>
    </lineage>
</organism>
<dbReference type="InterPro" id="IPR011199">
    <property type="entry name" value="Bacillithiol_biosynth_BshC"/>
</dbReference>
<dbReference type="Proteomes" id="UP000267430">
    <property type="component" value="Unassembled WGS sequence"/>
</dbReference>
<feature type="domain" description="Bacillithiol biosynthesis BshC N-terminal Rossmann-like" evidence="3">
    <location>
        <begin position="1"/>
        <end position="381"/>
    </location>
</feature>
<keyword evidence="1 2" id="KW-0436">Ligase</keyword>
<comment type="similarity">
    <text evidence="2">Belongs to the BshC family.</text>
</comment>
<dbReference type="PIRSF" id="PIRSF012535">
    <property type="entry name" value="UCP012535"/>
    <property type="match status" value="1"/>
</dbReference>
<evidence type="ECO:0000256" key="1">
    <source>
        <dbReference type="ARBA" id="ARBA00022598"/>
    </source>
</evidence>
<dbReference type="HAMAP" id="MF_01867">
    <property type="entry name" value="BshC"/>
    <property type="match status" value="1"/>
</dbReference>
<gene>
    <name evidence="2 5" type="primary">bshC</name>
    <name evidence="5" type="ORF">ELQ35_08380</name>
</gene>
<dbReference type="EC" id="6.-.-.-" evidence="2"/>
<reference evidence="5 6" key="1">
    <citation type="submission" date="2018-12" db="EMBL/GenBank/DDBJ databases">
        <title>Bacillus chawlae sp. nov., Bacillus glennii sp. nov., and Bacillus saganii sp. nov. Isolated from the Vehicle Assembly Building at Kennedy Space Center where the Viking Spacecraft were Assembled.</title>
        <authorList>
            <person name="Seuylemezian A."/>
            <person name="Vaishampayan P."/>
        </authorList>
    </citation>
    <scope>NUCLEOTIDE SEQUENCE [LARGE SCALE GENOMIC DNA]</scope>
    <source>
        <strain evidence="5 6">L5</strain>
    </source>
</reference>
<sequence>MEIKNLALPSLNQFASDYIQGNLQAEDYFHYNLPSSDLYQARYRELMTRSFLRDELADYIQNYMARFTPGSEVLKNIADLRKSDSAVVIGGQQAGLLAGPMYTIHKVISIIKLAEQQEKALGKRVIPVFWIAGEDHDLAEVNHVYTMKDGKPEKKSYPLYHPYKTMITDMKLDADIAMAWIEEIVETYGESEFTNMLLDRTKSHLETGETFADFFASLIHEWFNQYGLLLLDAGDPALRNIEAGYFIKLIEHSGKVTDAVLSQQAFMQEKGYKRTIEMGENAANLFHYNREKQERTLLERSGTKYHGKNGDVSFTEAELIDIAKNQPENLSNNVVTRPIMQEMLFPVLAFISGPGEIAYWAELKQAFEQFGLKMPPIIPRLNITILERSIATDLADAGLDLETVLTAGVQQAEKSFIESVKDGSVEALFKETKALLEEKHALLSGKAVEIDKGLQPMLAKNRALLLGQLDFLYDKILKSTRDKHAVALQKFKRIETSLFPLGSPQERIWNICYYLNKYGPCFIEDIMKLDYEFDNKHKVICL</sequence>